<dbReference type="SUPFAM" id="SSF47060">
    <property type="entry name" value="S15/NS1 RNA-binding domain"/>
    <property type="match status" value="1"/>
</dbReference>
<keyword evidence="2 4" id="KW-0687">Ribonucleoprotein</keyword>
<dbReference type="InterPro" id="IPR005290">
    <property type="entry name" value="Ribosomal_uS15_bac-type"/>
</dbReference>
<evidence type="ECO:0000256" key="1">
    <source>
        <dbReference type="ARBA" id="ARBA00022980"/>
    </source>
</evidence>
<accession>G8C2N8</accession>
<dbReference type="Gene3D" id="1.10.287.10">
    <property type="entry name" value="S15/NS1, RNA-binding"/>
    <property type="match status" value="1"/>
</dbReference>
<dbReference type="PANTHER" id="PTHR23321:SF26">
    <property type="entry name" value="SMALL RIBOSOMAL SUBUNIT PROTEIN US15M"/>
    <property type="match status" value="1"/>
</dbReference>
<evidence type="ECO:0000313" key="5">
    <source>
        <dbReference type="EMBL" id="CCE66586.1"/>
    </source>
</evidence>
<dbReference type="HOGENOM" id="CLU_148518_1_0_14"/>
<reference evidence="5" key="1">
    <citation type="submission" date="2011-11" db="EMBL/GenBank/DDBJ databases">
        <title>Complete genome sequence of Candidatus Mycoplasma haemominutum.</title>
        <authorList>
            <person name="Barker E.N."/>
            <person name="Darby A.C."/>
            <person name="Helps C.R."/>
            <person name="Peters I.R."/>
            <person name="Hughes M.A."/>
            <person name="Radford A.D."/>
            <person name="Novacco M."/>
            <person name="Boretti F."/>
            <person name="Hofmann-Lehmann R."/>
            <person name="Tasker S."/>
        </authorList>
    </citation>
    <scope>NUCLEOTIDE SEQUENCE</scope>
    <source>
        <strain evidence="5">Birmingham 1</strain>
    </source>
</reference>
<dbReference type="InterPro" id="IPR009068">
    <property type="entry name" value="uS15_NS1_RNA-bd_sf"/>
</dbReference>
<dbReference type="GO" id="GO:0005737">
    <property type="term" value="C:cytoplasm"/>
    <property type="evidence" value="ECO:0007669"/>
    <property type="project" value="UniProtKB-ARBA"/>
</dbReference>
<dbReference type="EMBL" id="HE613254">
    <property type="protein sequence ID" value="CCE66586.1"/>
    <property type="molecule type" value="Genomic_DNA"/>
</dbReference>
<dbReference type="PATRIC" id="fig|1116213.3.peg.69"/>
<dbReference type="OrthoDB" id="9799262at2"/>
<dbReference type="RefSeq" id="WP_015511451.1">
    <property type="nucleotide sequence ID" value="NC_021007.1"/>
</dbReference>
<dbReference type="GO" id="GO:1990904">
    <property type="term" value="C:ribonucleoprotein complex"/>
    <property type="evidence" value="ECO:0007669"/>
    <property type="project" value="UniProtKB-KW"/>
</dbReference>
<evidence type="ECO:0000256" key="4">
    <source>
        <dbReference type="RuleBase" id="RU003919"/>
    </source>
</evidence>
<dbReference type="KEGG" id="mhb:MHM_00680"/>
<gene>
    <name evidence="5" type="primary">rpsO</name>
    <name evidence="5" type="ORF">MHM_00680</name>
</gene>
<comment type="similarity">
    <text evidence="4">Belongs to the universal ribosomal protein uS15 family.</text>
</comment>
<dbReference type="Pfam" id="PF00312">
    <property type="entry name" value="Ribosomal_S15"/>
    <property type="match status" value="1"/>
</dbReference>
<dbReference type="SMART" id="SM01387">
    <property type="entry name" value="Ribosomal_S15"/>
    <property type="match status" value="1"/>
</dbReference>
<dbReference type="GO" id="GO:0003735">
    <property type="term" value="F:structural constituent of ribosome"/>
    <property type="evidence" value="ECO:0007669"/>
    <property type="project" value="InterPro"/>
</dbReference>
<reference evidence="5" key="2">
    <citation type="submission" date="2011-11" db="EMBL/GenBank/DDBJ databases">
        <authorList>
            <person name="Barker E."/>
        </authorList>
    </citation>
    <scope>NUCLEOTIDE SEQUENCE</scope>
    <source>
        <strain evidence="5">Birmingham 1</strain>
    </source>
</reference>
<dbReference type="PANTHER" id="PTHR23321">
    <property type="entry name" value="RIBOSOMAL PROTEIN S15, BACTERIAL AND ORGANELLAR"/>
    <property type="match status" value="1"/>
</dbReference>
<sequence>MSDSAELTKSLNSGDYLFQLRGMWKRIQVLQVHLKKNKKDYYSKLSLARILAKRRRFLNYLREHSPQDYQIIVKEHLASKGKVAT</sequence>
<dbReference type="InterPro" id="IPR000589">
    <property type="entry name" value="Ribosomal_uS15"/>
</dbReference>
<dbReference type="AlphaFoldDB" id="G8C2N8"/>
<evidence type="ECO:0000256" key="3">
    <source>
        <dbReference type="ARBA" id="ARBA00035313"/>
    </source>
</evidence>
<dbReference type="GO" id="GO:0006412">
    <property type="term" value="P:translation"/>
    <property type="evidence" value="ECO:0007669"/>
    <property type="project" value="InterPro"/>
</dbReference>
<name>G8C2N8_9MOLU</name>
<protein>
    <recommendedName>
        <fullName evidence="3">30S ribosomal protein S15</fullName>
    </recommendedName>
</protein>
<proteinExistence type="inferred from homology"/>
<dbReference type="GO" id="GO:0005840">
    <property type="term" value="C:ribosome"/>
    <property type="evidence" value="ECO:0007669"/>
    <property type="project" value="UniProtKB-KW"/>
</dbReference>
<evidence type="ECO:0000256" key="2">
    <source>
        <dbReference type="ARBA" id="ARBA00023274"/>
    </source>
</evidence>
<keyword evidence="1 4" id="KW-0689">Ribosomal protein</keyword>
<organism evidence="5">
    <name type="scientific">Candidatus Mycoplasma haematominutum 'Birmingham 1'</name>
    <dbReference type="NCBI Taxonomy" id="1116213"/>
    <lineage>
        <taxon>Bacteria</taxon>
        <taxon>Bacillati</taxon>
        <taxon>Mycoplasmatota</taxon>
        <taxon>Mollicutes</taxon>
        <taxon>Mycoplasmataceae</taxon>
        <taxon>Mycoplasma</taxon>
    </lineage>
</organism>